<feature type="compositionally biased region" description="Basic residues" evidence="1">
    <location>
        <begin position="26"/>
        <end position="38"/>
    </location>
</feature>
<feature type="compositionally biased region" description="Low complexity" evidence="1">
    <location>
        <begin position="15"/>
        <end position="25"/>
    </location>
</feature>
<protein>
    <submittedName>
        <fullName evidence="2">Uncharacterized protein</fullName>
    </submittedName>
</protein>
<evidence type="ECO:0000313" key="3">
    <source>
        <dbReference type="Proteomes" id="UP000594263"/>
    </source>
</evidence>
<sequence>MSSAFKSTTKRTPIASAADSSPAARSLRRSRSLSRFSRRASTAGGYETPARRGRFVNTSRGAEFSEISLDDLALEIFESAERWRCGNRSDGVERSSSSSSQRRGRSVSRHGLRNSGGYDWSRSNGGASVAPASVKGRRRSVSLARYRNSDTESEVETSRKQNSHANLKRLNMGEIQTPSHKSADSNQPGLSGRSKGQRDLRKLHDGYSSQSSALTDEEPRNTGFSRNGAERTIRTVYAQKVENPIGEDINTGLYSVMRKELRNAVEDIRLELEQAMVQNNHANSSETLQSLSVKKNGAKLDQFLSDKQNKDLLDDVLMDGEYDPEVSKIMSDFLLDSENDTVVEKPQRTRKRSNDKHRMSKELIQEAEQYFDDFISNVEDTDLSSFEGEKSDCGSYIGRVKESSYPVTYSEKSNAINTPGKSSSTPVEMDGVVLPWLQWETSNDDTSPASCNIKKSNAAVSSNALRVASQDENVARGRSNHTISRSDSCSPIAIYKTSSPSNKTEHPETSTRTTNASYFDMDDYIDIARNEELMFETWKQQSRISNGSLHLCSLMFI</sequence>
<evidence type="ECO:0000313" key="2">
    <source>
        <dbReference type="EnsemblPlants" id="Kaladp0023s0011.1.v1.1"/>
    </source>
</evidence>
<feature type="compositionally biased region" description="Polar residues" evidence="1">
    <location>
        <begin position="174"/>
        <end position="189"/>
    </location>
</feature>
<proteinExistence type="predicted"/>
<name>A0A7N0T4Z1_KALFE</name>
<feature type="compositionally biased region" description="Polar residues" evidence="1">
    <location>
        <begin position="1"/>
        <end position="11"/>
    </location>
</feature>
<accession>A0A7N0T4Z1</accession>
<dbReference type="Proteomes" id="UP000594263">
    <property type="component" value="Unplaced"/>
</dbReference>
<dbReference type="AlphaFoldDB" id="A0A7N0T4Z1"/>
<organism evidence="2 3">
    <name type="scientific">Kalanchoe fedtschenkoi</name>
    <name type="common">Lavender scallops</name>
    <name type="synonym">South American air plant</name>
    <dbReference type="NCBI Taxonomy" id="63787"/>
    <lineage>
        <taxon>Eukaryota</taxon>
        <taxon>Viridiplantae</taxon>
        <taxon>Streptophyta</taxon>
        <taxon>Embryophyta</taxon>
        <taxon>Tracheophyta</taxon>
        <taxon>Spermatophyta</taxon>
        <taxon>Magnoliopsida</taxon>
        <taxon>eudicotyledons</taxon>
        <taxon>Gunneridae</taxon>
        <taxon>Pentapetalae</taxon>
        <taxon>Saxifragales</taxon>
        <taxon>Crassulaceae</taxon>
        <taxon>Kalanchoe</taxon>
    </lineage>
</organism>
<keyword evidence="3" id="KW-1185">Reference proteome</keyword>
<feature type="compositionally biased region" description="Basic and acidic residues" evidence="1">
    <location>
        <begin position="196"/>
        <end position="205"/>
    </location>
</feature>
<dbReference type="PANTHER" id="PTHR34466:SF1">
    <property type="entry name" value="OS06G0609800 PROTEIN"/>
    <property type="match status" value="1"/>
</dbReference>
<feature type="region of interest" description="Disordered" evidence="1">
    <location>
        <begin position="1"/>
        <end position="59"/>
    </location>
</feature>
<feature type="region of interest" description="Disordered" evidence="1">
    <location>
        <begin position="87"/>
        <end position="228"/>
    </location>
</feature>
<reference evidence="2" key="1">
    <citation type="submission" date="2021-01" db="UniProtKB">
        <authorList>
            <consortium name="EnsemblPlants"/>
        </authorList>
    </citation>
    <scope>IDENTIFICATION</scope>
</reference>
<feature type="compositionally biased region" description="Basic residues" evidence="1">
    <location>
        <begin position="102"/>
        <end position="112"/>
    </location>
</feature>
<dbReference type="OMA" id="SMDRHRW"/>
<dbReference type="EnsemblPlants" id="Kaladp0023s0011.1.v1.1">
    <property type="protein sequence ID" value="Kaladp0023s0011.1.v1.1"/>
    <property type="gene ID" value="Kaladp0023s0011.v1.1"/>
</dbReference>
<dbReference type="PANTHER" id="PTHR34466">
    <property type="entry name" value="OS11G0129800 PROTEIN"/>
    <property type="match status" value="1"/>
</dbReference>
<evidence type="ECO:0000256" key="1">
    <source>
        <dbReference type="SAM" id="MobiDB-lite"/>
    </source>
</evidence>
<dbReference type="Gramene" id="Kaladp0023s0011.1.v1.1">
    <property type="protein sequence ID" value="Kaladp0023s0011.1.v1.1"/>
    <property type="gene ID" value="Kaladp0023s0011.v1.1"/>
</dbReference>